<evidence type="ECO:0000256" key="13">
    <source>
        <dbReference type="RuleBase" id="RU000504"/>
    </source>
</evidence>
<keyword evidence="5 13" id="KW-0808">Transferase</keyword>
<dbReference type="OrthoDB" id="9812123at2"/>
<evidence type="ECO:0000256" key="1">
    <source>
        <dbReference type="ARBA" id="ARBA00001958"/>
    </source>
</evidence>
<keyword evidence="9" id="KW-0067">ATP-binding</keyword>
<gene>
    <name evidence="15" type="ORF">BH720_18315</name>
</gene>
<dbReference type="STRING" id="1781255.BH720_18315"/>
<dbReference type="Gene3D" id="2.40.33.10">
    <property type="entry name" value="PK beta-barrel domain-like"/>
    <property type="match status" value="1"/>
</dbReference>
<dbReference type="EC" id="2.7.1.40" evidence="4 13"/>
<keyword evidence="12 15" id="KW-0670">Pyruvate</keyword>
<dbReference type="AlphaFoldDB" id="A0A1E5QHD8"/>
<dbReference type="GO" id="GO:0005524">
    <property type="term" value="F:ATP binding"/>
    <property type="evidence" value="ECO:0007669"/>
    <property type="project" value="UniProtKB-KW"/>
</dbReference>
<keyword evidence="7" id="KW-0547">Nucleotide-binding</keyword>
<dbReference type="GO" id="GO:0016301">
    <property type="term" value="F:kinase activity"/>
    <property type="evidence" value="ECO:0007669"/>
    <property type="project" value="UniProtKB-KW"/>
</dbReference>
<evidence type="ECO:0000256" key="10">
    <source>
        <dbReference type="ARBA" id="ARBA00022842"/>
    </source>
</evidence>
<dbReference type="Gene3D" id="3.20.20.60">
    <property type="entry name" value="Phosphoenolpyruvate-binding domains"/>
    <property type="match status" value="1"/>
</dbReference>
<dbReference type="InterPro" id="IPR040442">
    <property type="entry name" value="Pyrv_kinase-like_dom_sf"/>
</dbReference>
<dbReference type="InterPro" id="IPR015806">
    <property type="entry name" value="Pyrv_Knase_insert_dom_sf"/>
</dbReference>
<comment type="caution">
    <text evidence="15">The sequence shown here is derived from an EMBL/GenBank/DDBJ whole genome shotgun (WGS) entry which is preliminary data.</text>
</comment>
<evidence type="ECO:0000256" key="3">
    <source>
        <dbReference type="ARBA" id="ARBA00008663"/>
    </source>
</evidence>
<protein>
    <recommendedName>
        <fullName evidence="4 13">Pyruvate kinase</fullName>
        <ecNumber evidence="4 13">2.7.1.40</ecNumber>
    </recommendedName>
</protein>
<evidence type="ECO:0000256" key="2">
    <source>
        <dbReference type="ARBA" id="ARBA00004997"/>
    </source>
</evidence>
<dbReference type="Pfam" id="PF00224">
    <property type="entry name" value="PK"/>
    <property type="match status" value="1"/>
</dbReference>
<reference evidence="15" key="1">
    <citation type="submission" date="2016-09" db="EMBL/GenBank/DDBJ databases">
        <title>Draft genome of thermotolerant cyanobacterium Desertifilum sp. strain IPPAS B-1220.</title>
        <authorList>
            <person name="Sinetova M.A."/>
            <person name="Bolakhan K."/>
            <person name="Zayadan B.K."/>
            <person name="Mironov K.S."/>
            <person name="Ustinova V."/>
            <person name="Kupriyanova E.V."/>
            <person name="Sidorov R.A."/>
            <person name="Skrypnik A.N."/>
            <person name="Gogoleva N.E."/>
            <person name="Gogolev Y.V."/>
            <person name="Los D.A."/>
        </authorList>
    </citation>
    <scope>NUCLEOTIDE SEQUENCE [LARGE SCALE GENOMIC DNA]</scope>
    <source>
        <strain evidence="15">IPPAS B-1220</strain>
    </source>
</reference>
<comment type="similarity">
    <text evidence="3 13">Belongs to the pyruvate kinase family.</text>
</comment>
<evidence type="ECO:0000256" key="11">
    <source>
        <dbReference type="ARBA" id="ARBA00023152"/>
    </source>
</evidence>
<dbReference type="PRINTS" id="PR01050">
    <property type="entry name" value="PYRUVTKNASE"/>
</dbReference>
<dbReference type="RefSeq" id="WP_069968679.1">
    <property type="nucleotide sequence ID" value="NZ_CM124774.1"/>
</dbReference>
<evidence type="ECO:0000313" key="15">
    <source>
        <dbReference type="EMBL" id="OEJ73733.1"/>
    </source>
</evidence>
<dbReference type="InterPro" id="IPR015793">
    <property type="entry name" value="Pyrv_Knase_brl"/>
</dbReference>
<keyword evidence="6" id="KW-0479">Metal-binding</keyword>
<comment type="cofactor">
    <cofactor evidence="1">
        <name>K(+)</name>
        <dbReference type="ChEBI" id="CHEBI:29103"/>
    </cofactor>
</comment>
<dbReference type="InterPro" id="IPR015813">
    <property type="entry name" value="Pyrv/PenolPyrv_kinase-like_dom"/>
</dbReference>
<dbReference type="SUPFAM" id="SSF51621">
    <property type="entry name" value="Phosphoenolpyruvate/pyruvate domain"/>
    <property type="match status" value="1"/>
</dbReference>
<evidence type="ECO:0000256" key="8">
    <source>
        <dbReference type="ARBA" id="ARBA00022777"/>
    </source>
</evidence>
<keyword evidence="11 13" id="KW-0324">Glycolysis</keyword>
<evidence type="ECO:0000256" key="9">
    <source>
        <dbReference type="ARBA" id="ARBA00022840"/>
    </source>
</evidence>
<dbReference type="PANTHER" id="PTHR11817">
    <property type="entry name" value="PYRUVATE KINASE"/>
    <property type="match status" value="1"/>
</dbReference>
<dbReference type="InterPro" id="IPR011037">
    <property type="entry name" value="Pyrv_Knase-like_insert_dom_sf"/>
</dbReference>
<sequence length="518" mass="57135">MLTPLSDPLNLESLDLDNPHVLLKTLRTLRQMVATEGQATFEQWRDRIIRPEFLPSALNLAHYLALRRRDLRGLQTALMPWGLSSLGRIESRVIPNLDAAIATLSRVCHPQHSPTPGRSPIDPNTFFEGDRLLGQHTQALFGQPLSQRRVRILVTLPTEAASQYEFVREIVKRGADAVRINCAHDTATQWQAMIQHVRQAEAETGQSCKVLMDLAGPKPRTGSIITPDDRHRLQLGDRILVRSPNAIPLDPSSFDGFQTTCSIPEILDQLQVGASVWIDDGKIGTSAIATQVPLPNNQRGILLAVTQVPPKGAKLHADKGLNFPDTVLHLSPLTCKDYQDLEIVASQADIVSYSFVQTADDIALLQQALAQCLPPDAPLPAIVAKIETPEAVRNLPELIVQAAGLQSFGVMIARGDLAVEIGYQRLAEIQEEILWICEAAHVPVIWATQVLESLVKRGIPSRGEMTDAAMAERAECVMLNKGPFVAEAVTILDDVLTRMQAHQLKKTPRLRALRSWSY</sequence>
<feature type="domain" description="Pyruvate kinase barrel" evidence="14">
    <location>
        <begin position="148"/>
        <end position="480"/>
    </location>
</feature>
<name>A0A1E5QHD8_9CYAN</name>
<evidence type="ECO:0000256" key="12">
    <source>
        <dbReference type="ARBA" id="ARBA00023317"/>
    </source>
</evidence>
<keyword evidence="8 13" id="KW-0418">Kinase</keyword>
<dbReference type="GO" id="GO:0004743">
    <property type="term" value="F:pyruvate kinase activity"/>
    <property type="evidence" value="ECO:0007669"/>
    <property type="project" value="UniProtKB-EC"/>
</dbReference>
<comment type="catalytic activity">
    <reaction evidence="13">
        <text>pyruvate + ATP = phosphoenolpyruvate + ADP + H(+)</text>
        <dbReference type="Rhea" id="RHEA:18157"/>
        <dbReference type="ChEBI" id="CHEBI:15361"/>
        <dbReference type="ChEBI" id="CHEBI:15378"/>
        <dbReference type="ChEBI" id="CHEBI:30616"/>
        <dbReference type="ChEBI" id="CHEBI:58702"/>
        <dbReference type="ChEBI" id="CHEBI:456216"/>
        <dbReference type="EC" id="2.7.1.40"/>
    </reaction>
</comment>
<dbReference type="InterPro" id="IPR001697">
    <property type="entry name" value="Pyr_Knase"/>
</dbReference>
<comment type="pathway">
    <text evidence="2 13">Carbohydrate degradation; glycolysis; pyruvate from D-glyceraldehyde 3-phosphate: step 5/5.</text>
</comment>
<evidence type="ECO:0000256" key="4">
    <source>
        <dbReference type="ARBA" id="ARBA00012142"/>
    </source>
</evidence>
<evidence type="ECO:0000256" key="5">
    <source>
        <dbReference type="ARBA" id="ARBA00022679"/>
    </source>
</evidence>
<dbReference type="EMBL" id="MJGC01000080">
    <property type="protein sequence ID" value="OEJ73733.1"/>
    <property type="molecule type" value="Genomic_DNA"/>
</dbReference>
<proteinExistence type="inferred from homology"/>
<dbReference type="GO" id="GO:0000287">
    <property type="term" value="F:magnesium ion binding"/>
    <property type="evidence" value="ECO:0007669"/>
    <property type="project" value="InterPro"/>
</dbReference>
<keyword evidence="10 13" id="KW-0460">Magnesium</keyword>
<evidence type="ECO:0000256" key="7">
    <source>
        <dbReference type="ARBA" id="ARBA00022741"/>
    </source>
</evidence>
<dbReference type="GO" id="GO:0030955">
    <property type="term" value="F:potassium ion binding"/>
    <property type="evidence" value="ECO:0007669"/>
    <property type="project" value="InterPro"/>
</dbReference>
<dbReference type="SUPFAM" id="SSF50800">
    <property type="entry name" value="PK beta-barrel domain-like"/>
    <property type="match status" value="1"/>
</dbReference>
<dbReference type="UniPathway" id="UPA00109">
    <property type="reaction ID" value="UER00188"/>
</dbReference>
<evidence type="ECO:0000256" key="6">
    <source>
        <dbReference type="ARBA" id="ARBA00022723"/>
    </source>
</evidence>
<evidence type="ECO:0000259" key="14">
    <source>
        <dbReference type="Pfam" id="PF00224"/>
    </source>
</evidence>
<accession>A0A1E5QHD8</accession>
<organism evidence="15">
    <name type="scientific">Desertifilum tharense IPPAS B-1220</name>
    <dbReference type="NCBI Taxonomy" id="1781255"/>
    <lineage>
        <taxon>Bacteria</taxon>
        <taxon>Bacillati</taxon>
        <taxon>Cyanobacteriota</taxon>
        <taxon>Cyanophyceae</taxon>
        <taxon>Desertifilales</taxon>
        <taxon>Desertifilaceae</taxon>
        <taxon>Desertifilum</taxon>
    </lineage>
</organism>